<evidence type="ECO:0000313" key="10">
    <source>
        <dbReference type="EMBL" id="CAB3263419.1"/>
    </source>
</evidence>
<reference evidence="10" key="1">
    <citation type="submission" date="2020-04" db="EMBL/GenBank/DDBJ databases">
        <authorList>
            <person name="Neveu A P."/>
        </authorList>
    </citation>
    <scope>NUCLEOTIDE SEQUENCE</scope>
    <source>
        <tissue evidence="10">Whole embryo</tissue>
    </source>
</reference>
<evidence type="ECO:0000256" key="4">
    <source>
        <dbReference type="ARBA" id="ARBA00022989"/>
    </source>
</evidence>
<dbReference type="GO" id="GO:0005743">
    <property type="term" value="C:mitochondrial inner membrane"/>
    <property type="evidence" value="ECO:0007669"/>
    <property type="project" value="UniProtKB-SubCell"/>
</dbReference>
<evidence type="ECO:0000256" key="3">
    <source>
        <dbReference type="ARBA" id="ARBA00022792"/>
    </source>
</evidence>
<comment type="subcellular location">
    <subcellularLocation>
        <location evidence="1">Mitochondrion inner membrane</location>
        <topology evidence="1">Single-pass membrane protein</topology>
    </subcellularLocation>
</comment>
<keyword evidence="2 8" id="KW-0812">Transmembrane</keyword>
<gene>
    <name evidence="10" type="primary">Letmd1</name>
</gene>
<accession>A0A6F9DJU8</accession>
<evidence type="ECO:0000256" key="1">
    <source>
        <dbReference type="ARBA" id="ARBA00004434"/>
    </source>
</evidence>
<evidence type="ECO:0000256" key="6">
    <source>
        <dbReference type="ARBA" id="ARBA00023136"/>
    </source>
</evidence>
<dbReference type="PANTHER" id="PTHR14009:SF13">
    <property type="entry name" value="LETM1 DOMAIN-CONTAINING PROTEIN 1"/>
    <property type="match status" value="1"/>
</dbReference>
<keyword evidence="6 8" id="KW-0472">Membrane</keyword>
<proteinExistence type="evidence at transcript level"/>
<dbReference type="InterPro" id="IPR044202">
    <property type="entry name" value="LETM1/MDM38-like"/>
</dbReference>
<keyword evidence="4 8" id="KW-1133">Transmembrane helix</keyword>
<evidence type="ECO:0000256" key="2">
    <source>
        <dbReference type="ARBA" id="ARBA00022692"/>
    </source>
</evidence>
<name>A0A6F9DJU8_9ASCI</name>
<keyword evidence="3" id="KW-0999">Mitochondrion inner membrane</keyword>
<keyword evidence="5 7" id="KW-0496">Mitochondrion</keyword>
<dbReference type="Pfam" id="PF07766">
    <property type="entry name" value="LETM1_RBD"/>
    <property type="match status" value="1"/>
</dbReference>
<sequence>MLCGIQVQRSIFRPLTLHKRLSCRNVENCAVSYTRKKKQTFSQNVSISVLHTRTFSVTNRVQQQNNSLTKWISKLKKNVDDTLEQYAPAMKQYFDYLSNGMQQEWKNSKAYWKIWKKERNDVTFKKSYREEMVVYNVHRNAIKVAPLLPILVMPLGFFIVFVPIYLFPRYILPQSFWTGKQRRQILSAIHNDRSIEYGIIVHHLNYHKLNNEDYQLKMVLKDICKTVSDGQIPSNKDMVALRPFCRQPGGALNGDQMVYLLLRAFCYTIMVSPLQPPSWIRHRLRSNAQLVLRLDRLLNRSKLVEQLSHEELVYACLMRGLNGAQLSHQAMLYWLRNWISLTTTCDDGDTWFVLHAMVLLSMNYSELKYKRKVFDSSV</sequence>
<dbReference type="AlphaFoldDB" id="A0A6F9DJU8"/>
<evidence type="ECO:0000256" key="5">
    <source>
        <dbReference type="ARBA" id="ARBA00023128"/>
    </source>
</evidence>
<evidence type="ECO:0000256" key="7">
    <source>
        <dbReference type="PROSITE-ProRule" id="PRU01094"/>
    </source>
</evidence>
<dbReference type="GO" id="GO:0030003">
    <property type="term" value="P:intracellular monoatomic cation homeostasis"/>
    <property type="evidence" value="ECO:0007669"/>
    <property type="project" value="TreeGrafter"/>
</dbReference>
<dbReference type="EMBL" id="LR787557">
    <property type="protein sequence ID" value="CAB3263419.1"/>
    <property type="molecule type" value="mRNA"/>
</dbReference>
<feature type="transmembrane region" description="Helical" evidence="8">
    <location>
        <begin position="147"/>
        <end position="167"/>
    </location>
</feature>
<organism evidence="10">
    <name type="scientific">Phallusia mammillata</name>
    <dbReference type="NCBI Taxonomy" id="59560"/>
    <lineage>
        <taxon>Eukaryota</taxon>
        <taxon>Metazoa</taxon>
        <taxon>Chordata</taxon>
        <taxon>Tunicata</taxon>
        <taxon>Ascidiacea</taxon>
        <taxon>Phlebobranchia</taxon>
        <taxon>Ascidiidae</taxon>
        <taxon>Phallusia</taxon>
    </lineage>
</organism>
<evidence type="ECO:0000259" key="9">
    <source>
        <dbReference type="PROSITE" id="PS51758"/>
    </source>
</evidence>
<dbReference type="GO" id="GO:0043022">
    <property type="term" value="F:ribosome binding"/>
    <property type="evidence" value="ECO:0007669"/>
    <property type="project" value="InterPro"/>
</dbReference>
<dbReference type="PANTHER" id="PTHR14009">
    <property type="entry name" value="LEUCINE ZIPPER-EF-HAND CONTAINING TRANSMEMBRANE PROTEIN"/>
    <property type="match status" value="1"/>
</dbReference>
<dbReference type="InterPro" id="IPR033122">
    <property type="entry name" value="LETM1-like_RBD"/>
</dbReference>
<feature type="domain" description="Letm1 RBD" evidence="9">
    <location>
        <begin position="181"/>
        <end position="378"/>
    </location>
</feature>
<protein>
    <submittedName>
        <fullName evidence="10">LETM1 domain-containing protein 1-like</fullName>
    </submittedName>
</protein>
<dbReference type="PROSITE" id="PS51758">
    <property type="entry name" value="LETM1_RBD"/>
    <property type="match status" value="1"/>
</dbReference>
<evidence type="ECO:0000256" key="8">
    <source>
        <dbReference type="SAM" id="Phobius"/>
    </source>
</evidence>